<dbReference type="AlphaFoldDB" id="A0A7S1FPN6"/>
<proteinExistence type="predicted"/>
<name>A0A7S1FPN6_9STRA</name>
<accession>A0A7S1FPN6</accession>
<gene>
    <name evidence="1" type="ORF">CHYS00102_LOCUS7241</name>
</gene>
<dbReference type="EMBL" id="HBFR01010009">
    <property type="protein sequence ID" value="CAD8880056.1"/>
    <property type="molecule type" value="Transcribed_RNA"/>
</dbReference>
<protein>
    <submittedName>
        <fullName evidence="1">Uncharacterized protein</fullName>
    </submittedName>
</protein>
<organism evidence="1">
    <name type="scientific">Corethron hystrix</name>
    <dbReference type="NCBI Taxonomy" id="216773"/>
    <lineage>
        <taxon>Eukaryota</taxon>
        <taxon>Sar</taxon>
        <taxon>Stramenopiles</taxon>
        <taxon>Ochrophyta</taxon>
        <taxon>Bacillariophyta</taxon>
        <taxon>Coscinodiscophyceae</taxon>
        <taxon>Corethrophycidae</taxon>
        <taxon>Corethrales</taxon>
        <taxon>Corethraceae</taxon>
        <taxon>Corethron</taxon>
    </lineage>
</organism>
<reference evidence="1" key="1">
    <citation type="submission" date="2021-01" db="EMBL/GenBank/DDBJ databases">
        <authorList>
            <person name="Corre E."/>
            <person name="Pelletier E."/>
            <person name="Niang G."/>
            <person name="Scheremetjew M."/>
            <person name="Finn R."/>
            <person name="Kale V."/>
            <person name="Holt S."/>
            <person name="Cochrane G."/>
            <person name="Meng A."/>
            <person name="Brown T."/>
            <person name="Cohen L."/>
        </authorList>
    </citation>
    <scope>NUCLEOTIDE SEQUENCE</scope>
    <source>
        <strain evidence="1">308</strain>
    </source>
</reference>
<evidence type="ECO:0000313" key="1">
    <source>
        <dbReference type="EMBL" id="CAD8880056.1"/>
    </source>
</evidence>
<sequence length="147" mass="17875">MLNWIWPKIRGTRETILSLEEIRNIAININHLKEHWCKYRRICHSAEDPIERTHAKDKHLERNFAHIRNPEHREDSKLKVRQFKRNPNINRKITEIKTKRKRNLKDKTLIRNQVKTELSKRVKQEYSLQHASLKTFSKYSSLKFTNP</sequence>